<dbReference type="AlphaFoldDB" id="A0A369QPW8"/>
<evidence type="ECO:0000313" key="4">
    <source>
        <dbReference type="Proteomes" id="UP000253919"/>
    </source>
</evidence>
<feature type="transmembrane region" description="Helical" evidence="2">
    <location>
        <begin position="143"/>
        <end position="165"/>
    </location>
</feature>
<dbReference type="Proteomes" id="UP000253919">
    <property type="component" value="Unassembled WGS sequence"/>
</dbReference>
<evidence type="ECO:0000313" key="3">
    <source>
        <dbReference type="EMBL" id="RDC64258.1"/>
    </source>
</evidence>
<dbReference type="EMBL" id="QASA01000001">
    <property type="protein sequence ID" value="RDC64258.1"/>
    <property type="molecule type" value="Genomic_DNA"/>
</dbReference>
<evidence type="ECO:0000256" key="2">
    <source>
        <dbReference type="SAM" id="Phobius"/>
    </source>
</evidence>
<feature type="transmembrane region" description="Helical" evidence="2">
    <location>
        <begin position="40"/>
        <end position="58"/>
    </location>
</feature>
<evidence type="ECO:0008006" key="5">
    <source>
        <dbReference type="Google" id="ProtNLM"/>
    </source>
</evidence>
<feature type="transmembrane region" description="Helical" evidence="2">
    <location>
        <begin position="244"/>
        <end position="262"/>
    </location>
</feature>
<keyword evidence="2" id="KW-0812">Transmembrane</keyword>
<feature type="transmembrane region" description="Helical" evidence="2">
    <location>
        <begin position="219"/>
        <end position="238"/>
    </location>
</feature>
<organism evidence="3 4">
    <name type="scientific">Adhaeribacter pallidiroseus</name>
    <dbReference type="NCBI Taxonomy" id="2072847"/>
    <lineage>
        <taxon>Bacteria</taxon>
        <taxon>Pseudomonadati</taxon>
        <taxon>Bacteroidota</taxon>
        <taxon>Cytophagia</taxon>
        <taxon>Cytophagales</taxon>
        <taxon>Hymenobacteraceae</taxon>
        <taxon>Adhaeribacter</taxon>
    </lineage>
</organism>
<dbReference type="RefSeq" id="WP_233507552.1">
    <property type="nucleotide sequence ID" value="NZ_QASA01000001.1"/>
</dbReference>
<comment type="caution">
    <text evidence="3">The sequence shown here is derived from an EMBL/GenBank/DDBJ whole genome shotgun (WGS) entry which is preliminary data.</text>
</comment>
<evidence type="ECO:0000256" key="1">
    <source>
        <dbReference type="SAM" id="MobiDB-lite"/>
    </source>
</evidence>
<name>A0A369QPW8_9BACT</name>
<keyword evidence="4" id="KW-1185">Reference proteome</keyword>
<feature type="region of interest" description="Disordered" evidence="1">
    <location>
        <begin position="432"/>
        <end position="456"/>
    </location>
</feature>
<protein>
    <recommendedName>
        <fullName evidence="5">DoxX family protein</fullName>
    </recommendedName>
</protein>
<keyword evidence="2" id="KW-0472">Membrane</keyword>
<feature type="region of interest" description="Disordered" evidence="1">
    <location>
        <begin position="1"/>
        <end position="20"/>
    </location>
</feature>
<feature type="transmembrane region" description="Helical" evidence="2">
    <location>
        <begin position="185"/>
        <end position="212"/>
    </location>
</feature>
<feature type="transmembrane region" description="Helical" evidence="2">
    <location>
        <begin position="297"/>
        <end position="317"/>
    </location>
</feature>
<sequence length="551" mass="62484">MSPIETIDTVERPTPIASGNSNGTLSNAPIIAEWKTYQKVAFRIAFIFFVCLSIPNGVEWYKQVANMDWTNLHYRDLYDIARFGSGIDLFGNTIFGSKLNGYANWIFTFLVAVVGGLIWTFVDAKRISSPKNYNLLYYWLRVIVRYRAGIGIIGFGFTKLLPVQMPYPSLGLLETNLGDFTAQKIYWLSIGIVPWYQIFAGVVEVAAGTLLFFRRTTTLGAILLFGALGDIVYVNFAYDGGVHVYSSYFVLLAGFLIIHDIPKIYRLLIQERFTVPVNYYPAFAQTWQKLTRIGLKAGVIVLFLGVLFYLQLINFLYDPYKQPSTAGVKKLRGTYHVTEFRINNQSLPFSPEDSVRWQDVTFEKWTTLTYKVNRPLPLDLSNGGGDPMRDINRTFEISGVGGGRRIFHYQADTVNQVLYLQDKYFPFQGRRNRAAGVGGDGGQNNSNTQQKKKEAAPVYDDNWIPKEALANIGDENLKIDKRAASTRRDREFVEAPKNEKRNRMILKYSTTDGSRVILTGTDDKKNNVYIVLDKANKQYALSESTLEAGKY</sequence>
<reference evidence="3 4" key="1">
    <citation type="submission" date="2018-04" db="EMBL/GenBank/DDBJ databases">
        <title>Adhaeribacter sp. HMF7616 genome sequencing and assembly.</title>
        <authorList>
            <person name="Kang H."/>
            <person name="Kang J."/>
            <person name="Cha I."/>
            <person name="Kim H."/>
            <person name="Joh K."/>
        </authorList>
    </citation>
    <scope>NUCLEOTIDE SEQUENCE [LARGE SCALE GENOMIC DNA]</scope>
    <source>
        <strain evidence="3 4">HMF7616</strain>
    </source>
</reference>
<keyword evidence="2" id="KW-1133">Transmembrane helix</keyword>
<proteinExistence type="predicted"/>
<gene>
    <name evidence="3" type="ORF">AHMF7616_02871</name>
</gene>
<feature type="transmembrane region" description="Helical" evidence="2">
    <location>
        <begin position="102"/>
        <end position="122"/>
    </location>
</feature>
<accession>A0A369QPW8</accession>